<gene>
    <name evidence="1" type="ORF">GQR42_14660</name>
</gene>
<organism evidence="1 2">
    <name type="scientific">Microcystis aeruginosa FD4</name>
    <dbReference type="NCBI Taxonomy" id="2686288"/>
    <lineage>
        <taxon>Bacteria</taxon>
        <taxon>Bacillati</taxon>
        <taxon>Cyanobacteriota</taxon>
        <taxon>Cyanophyceae</taxon>
        <taxon>Oscillatoriophycideae</taxon>
        <taxon>Chroococcales</taxon>
        <taxon>Microcystaceae</taxon>
        <taxon>Microcystis</taxon>
    </lineage>
</organism>
<accession>A0A857D4K6</accession>
<evidence type="ECO:0008006" key="3">
    <source>
        <dbReference type="Google" id="ProtNLM"/>
    </source>
</evidence>
<name>A0A857D4K6_MICAE</name>
<protein>
    <recommendedName>
        <fullName evidence="3">Transposase</fullName>
    </recommendedName>
</protein>
<dbReference type="RefSeq" id="WP_158200499.1">
    <property type="nucleotide sequence ID" value="NZ_CP046973.1"/>
</dbReference>
<dbReference type="Proteomes" id="UP000438345">
    <property type="component" value="Chromosome"/>
</dbReference>
<reference evidence="1 2" key="1">
    <citation type="submission" date="2019-12" db="EMBL/GenBank/DDBJ databases">
        <title>Complete genome sequence of Microcystis aeruginosa strain FD4.</title>
        <authorList>
            <person name="Urakawa H."/>
        </authorList>
    </citation>
    <scope>NUCLEOTIDE SEQUENCE [LARGE SCALE GENOMIC DNA]</scope>
    <source>
        <strain evidence="1 2">FD4</strain>
    </source>
</reference>
<dbReference type="EMBL" id="CP046973">
    <property type="protein sequence ID" value="QGZ90571.1"/>
    <property type="molecule type" value="Genomic_DNA"/>
</dbReference>
<evidence type="ECO:0000313" key="1">
    <source>
        <dbReference type="EMBL" id="QGZ90571.1"/>
    </source>
</evidence>
<dbReference type="AlphaFoldDB" id="A0A857D4K6"/>
<proteinExistence type="predicted"/>
<sequence>MINENRQILLTESETLPTTIDCLIQHIPLETQGGFTASDLYQILVRAASNCDSIENTSKMLKNARCGRNIRHHLDKINDFDTLESPVNLA</sequence>
<evidence type="ECO:0000313" key="2">
    <source>
        <dbReference type="Proteomes" id="UP000438345"/>
    </source>
</evidence>